<proteinExistence type="predicted"/>
<sequence length="66" mass="7850">MKRHGVLLLWLAHSHLHSSDHRQRFNIRQITKTRTASMIHWITFGGWTSPVSQRIKRNQRNISPHS</sequence>
<organism evidence="1 2">
    <name type="scientific">Chlorovirus heliozoae</name>
    <dbReference type="NCBI Taxonomy" id="322019"/>
    <lineage>
        <taxon>Viruses</taxon>
        <taxon>Varidnaviria</taxon>
        <taxon>Bamfordvirae</taxon>
        <taxon>Nucleocytoviricota</taxon>
        <taxon>Megaviricetes</taxon>
        <taxon>Algavirales</taxon>
        <taxon>Phycodnaviridae</taxon>
        <taxon>Chlorovirus</taxon>
    </lineage>
</organism>
<reference evidence="1 2" key="1">
    <citation type="submission" date="2006-09" db="EMBL/GenBank/DDBJ databases">
        <title>Sequence and annotation of the 288-kb ATCV-1 virus that infects an endosymbiotic Chlorella strain of the heliozoon Acanthocystis turfacea.</title>
        <authorList>
            <person name="Fitzgerald L.A."/>
            <person name="Graves M.V."/>
            <person name="Li X."/>
            <person name="Pfitzner A.J.P."/>
            <person name="Hartigan J."/>
            <person name="Van Etten J.L."/>
        </authorList>
    </citation>
    <scope>NUCLEOTIDE SEQUENCE [LARGE SCALE GENOMIC DNA]</scope>
    <source>
        <strain evidence="1 2">ATCV-1</strain>
    </source>
</reference>
<dbReference type="Proteomes" id="UP000202420">
    <property type="component" value="Segment"/>
</dbReference>
<accession>A7K8I6</accession>
<gene>
    <name evidence="1" type="primary">z226R</name>
    <name evidence="1" type="ORF">ATCV1_z226R</name>
</gene>
<dbReference type="EMBL" id="EF101928">
    <property type="protein sequence ID" value="ABT16360.1"/>
    <property type="molecule type" value="Genomic_DNA"/>
</dbReference>
<protein>
    <submittedName>
        <fullName evidence="1">Uncharacterized protein z226R</fullName>
    </submittedName>
</protein>
<keyword evidence="2" id="KW-1185">Reference proteome</keyword>
<evidence type="ECO:0000313" key="2">
    <source>
        <dbReference type="Proteomes" id="UP000202420"/>
    </source>
</evidence>
<evidence type="ECO:0000313" key="1">
    <source>
        <dbReference type="EMBL" id="ABT16360.1"/>
    </source>
</evidence>
<dbReference type="RefSeq" id="YP_001426707.1">
    <property type="nucleotide sequence ID" value="NC_008724.1"/>
</dbReference>
<dbReference type="KEGG" id="vg:5470736"/>
<name>A7K8I6_9PHYC</name>
<dbReference type="GeneID" id="5470736"/>